<dbReference type="GO" id="GO:0005886">
    <property type="term" value="C:plasma membrane"/>
    <property type="evidence" value="ECO:0007669"/>
    <property type="project" value="UniProtKB-SubCell"/>
</dbReference>
<keyword evidence="4 12" id="KW-0812">Transmembrane</keyword>
<dbReference type="PANTHER" id="PTHR43221">
    <property type="entry name" value="PROTEASE HTPX"/>
    <property type="match status" value="1"/>
</dbReference>
<feature type="transmembrane region" description="Helical" evidence="12">
    <location>
        <begin position="300"/>
        <end position="320"/>
    </location>
</feature>
<dbReference type="Gene3D" id="3.30.2010.10">
    <property type="entry name" value="Metalloproteases ('zincins'), catalytic domain"/>
    <property type="match status" value="1"/>
</dbReference>
<keyword evidence="3 11" id="KW-0645">Protease</keyword>
<keyword evidence="2" id="KW-1003">Cell membrane</keyword>
<dbReference type="InterPro" id="IPR050083">
    <property type="entry name" value="HtpX_protease"/>
</dbReference>
<comment type="similarity">
    <text evidence="11">Belongs to the peptidase M48 family.</text>
</comment>
<evidence type="ECO:0000256" key="8">
    <source>
        <dbReference type="ARBA" id="ARBA00022989"/>
    </source>
</evidence>
<keyword evidence="7 11" id="KW-0862">Zinc</keyword>
<evidence type="ECO:0000256" key="2">
    <source>
        <dbReference type="ARBA" id="ARBA00022475"/>
    </source>
</evidence>
<dbReference type="EMBL" id="BIFT01000001">
    <property type="protein sequence ID" value="GCE26612.1"/>
    <property type="molecule type" value="Genomic_DNA"/>
</dbReference>
<dbReference type="Pfam" id="PF01435">
    <property type="entry name" value="Peptidase_M48"/>
    <property type="match status" value="1"/>
</dbReference>
<evidence type="ECO:0000256" key="9">
    <source>
        <dbReference type="ARBA" id="ARBA00023049"/>
    </source>
</evidence>
<dbReference type="PANTHER" id="PTHR43221:SF1">
    <property type="entry name" value="PROTEASE HTPX"/>
    <property type="match status" value="1"/>
</dbReference>
<feature type="domain" description="Peptidase M48" evidence="13">
    <location>
        <begin position="184"/>
        <end position="380"/>
    </location>
</feature>
<evidence type="ECO:0000256" key="12">
    <source>
        <dbReference type="SAM" id="Phobius"/>
    </source>
</evidence>
<comment type="subcellular location">
    <subcellularLocation>
        <location evidence="1">Cell membrane</location>
        <topology evidence="1">Multi-pass membrane protein</topology>
    </subcellularLocation>
</comment>
<organism evidence="14 15">
    <name type="scientific">Dictyobacter alpinus</name>
    <dbReference type="NCBI Taxonomy" id="2014873"/>
    <lineage>
        <taxon>Bacteria</taxon>
        <taxon>Bacillati</taxon>
        <taxon>Chloroflexota</taxon>
        <taxon>Ktedonobacteria</taxon>
        <taxon>Ktedonobacterales</taxon>
        <taxon>Dictyobacteraceae</taxon>
        <taxon>Dictyobacter</taxon>
    </lineage>
</organism>
<evidence type="ECO:0000313" key="14">
    <source>
        <dbReference type="EMBL" id="GCE26612.1"/>
    </source>
</evidence>
<keyword evidence="8 12" id="KW-1133">Transmembrane helix</keyword>
<keyword evidence="15" id="KW-1185">Reference proteome</keyword>
<feature type="transmembrane region" description="Helical" evidence="12">
    <location>
        <begin position="74"/>
        <end position="98"/>
    </location>
</feature>
<dbReference type="OrthoDB" id="15218at2"/>
<evidence type="ECO:0000256" key="10">
    <source>
        <dbReference type="ARBA" id="ARBA00023136"/>
    </source>
</evidence>
<keyword evidence="5" id="KW-0479">Metal-binding</keyword>
<comment type="cofactor">
    <cofactor evidence="11">
        <name>Zn(2+)</name>
        <dbReference type="ChEBI" id="CHEBI:29105"/>
    </cofactor>
    <text evidence="11">Binds 1 zinc ion per subunit.</text>
</comment>
<accession>A0A402B5I0</accession>
<evidence type="ECO:0000313" key="15">
    <source>
        <dbReference type="Proteomes" id="UP000287171"/>
    </source>
</evidence>
<evidence type="ECO:0000256" key="6">
    <source>
        <dbReference type="ARBA" id="ARBA00022801"/>
    </source>
</evidence>
<evidence type="ECO:0000256" key="1">
    <source>
        <dbReference type="ARBA" id="ARBA00004651"/>
    </source>
</evidence>
<reference evidence="15" key="1">
    <citation type="submission" date="2018-12" db="EMBL/GenBank/DDBJ databases">
        <title>Tengunoibacter tsumagoiensis gen. nov., sp. nov., Dictyobacter kobayashii sp. nov., D. alpinus sp. nov., and D. joshuensis sp. nov. and description of Dictyobacteraceae fam. nov. within the order Ktedonobacterales isolated from Tengu-no-mugimeshi.</title>
        <authorList>
            <person name="Wang C.M."/>
            <person name="Zheng Y."/>
            <person name="Sakai Y."/>
            <person name="Toyoda A."/>
            <person name="Minakuchi Y."/>
            <person name="Abe K."/>
            <person name="Yokota A."/>
            <person name="Yabe S."/>
        </authorList>
    </citation>
    <scope>NUCLEOTIDE SEQUENCE [LARGE SCALE GENOMIC DNA]</scope>
    <source>
        <strain evidence="15">Uno16</strain>
    </source>
</reference>
<feature type="transmembrane region" description="Helical" evidence="12">
    <location>
        <begin position="21"/>
        <end position="43"/>
    </location>
</feature>
<sequence>MQQINEERQRRLLAYRNARRVLVRLLAIPFLFLLGSLFCIYPQHSWSLIGLTNALWHRLMAPFLWPSFFSWHPLPLLCSYLLCMCCFELLYLPLYFYLDYDLKRYHRLPTSSLWTCVLRHCRNQSRLVVKWALLVQVIYLLEACLQEWWFCAFAGLQLLLDIFVAQRQPAAMARTYTLTRLVDGELAQRLHLLMQRLSTSVKGIYIVTRPGTKMAPTAFVIGWGWTRTICIAHTTLERFSLDEIEVIMAHELSHHIHADIWRHFLVRTGVRTMLYFLLSMLLVDLVNVPIYFFSGTTDSATMPFLLSFFVLSWLLTRIIMNRYSRYTEYRADEFALSRTGKYQAFKTTMVKLANINTLLAHDDSYSSHPSIVSRIQHADEFAARGV</sequence>
<keyword evidence="9 11" id="KW-0482">Metalloprotease</keyword>
<feature type="transmembrane region" description="Helical" evidence="12">
    <location>
        <begin position="272"/>
        <end position="294"/>
    </location>
</feature>
<keyword evidence="6 11" id="KW-0378">Hydrolase</keyword>
<keyword evidence="10 12" id="KW-0472">Membrane</keyword>
<dbReference type="Proteomes" id="UP000287171">
    <property type="component" value="Unassembled WGS sequence"/>
</dbReference>
<dbReference type="AlphaFoldDB" id="A0A402B5I0"/>
<comment type="caution">
    <text evidence="14">The sequence shown here is derived from an EMBL/GenBank/DDBJ whole genome shotgun (WGS) entry which is preliminary data.</text>
</comment>
<dbReference type="GO" id="GO:0006508">
    <property type="term" value="P:proteolysis"/>
    <property type="evidence" value="ECO:0007669"/>
    <property type="project" value="UniProtKB-KW"/>
</dbReference>
<evidence type="ECO:0000259" key="13">
    <source>
        <dbReference type="Pfam" id="PF01435"/>
    </source>
</evidence>
<evidence type="ECO:0000256" key="7">
    <source>
        <dbReference type="ARBA" id="ARBA00022833"/>
    </source>
</evidence>
<name>A0A402B5I0_9CHLR</name>
<dbReference type="RefSeq" id="WP_126627043.1">
    <property type="nucleotide sequence ID" value="NZ_BIFT01000001.1"/>
</dbReference>
<evidence type="ECO:0000256" key="5">
    <source>
        <dbReference type="ARBA" id="ARBA00022723"/>
    </source>
</evidence>
<proteinExistence type="inferred from homology"/>
<evidence type="ECO:0000256" key="4">
    <source>
        <dbReference type="ARBA" id="ARBA00022692"/>
    </source>
</evidence>
<protein>
    <recommendedName>
        <fullName evidence="13">Peptidase M48 domain-containing protein</fullName>
    </recommendedName>
</protein>
<dbReference type="GO" id="GO:0046872">
    <property type="term" value="F:metal ion binding"/>
    <property type="evidence" value="ECO:0007669"/>
    <property type="project" value="UniProtKB-KW"/>
</dbReference>
<evidence type="ECO:0000256" key="3">
    <source>
        <dbReference type="ARBA" id="ARBA00022670"/>
    </source>
</evidence>
<dbReference type="InterPro" id="IPR001915">
    <property type="entry name" value="Peptidase_M48"/>
</dbReference>
<dbReference type="GO" id="GO:0004222">
    <property type="term" value="F:metalloendopeptidase activity"/>
    <property type="evidence" value="ECO:0007669"/>
    <property type="project" value="InterPro"/>
</dbReference>
<gene>
    <name evidence="14" type="ORF">KDA_20960</name>
</gene>
<evidence type="ECO:0000256" key="11">
    <source>
        <dbReference type="RuleBase" id="RU003983"/>
    </source>
</evidence>